<dbReference type="Pfam" id="PF13469">
    <property type="entry name" value="Sulfotransfer_3"/>
    <property type="match status" value="1"/>
</dbReference>
<keyword evidence="1" id="KW-0808">Transferase</keyword>
<name>A0A315Z5L4_SEDFL</name>
<dbReference type="Proteomes" id="UP000245535">
    <property type="component" value="Unassembled WGS sequence"/>
</dbReference>
<dbReference type="OrthoDB" id="9777890at2"/>
<evidence type="ECO:0000313" key="2">
    <source>
        <dbReference type="Proteomes" id="UP000245535"/>
    </source>
</evidence>
<sequence length="369" mass="43570">MSKKDFKLPAMTSLAGSHYPNLKRVIRGRDISPSLRNRLPKTKMVSMVAQPFALIEEQLYKNKISNLELEKEPVFLLGHWRSGTTHLHNIMCQDKQFAYVDTYQGVFPNIMFSGSKVFKPFMKAAMPKKRATDNVELGVNFPQEEEFAIGNMSPHSFYNFWYFPNDALEYYQKYLMFNDIKEEEYEEWKETYQKLVKKAILNTGGERFISKNPPHTSRVKELLDIYPNAKFVFLSRNPYTVFESTRKFFKGTLEGISLQEISDEKLEENILEIYKGIHQKYEAEKHLIPEGNLVELRFEDFEKDQLGMLESIYDSLGLDGFQEARPDFQKYIGEKKGYKKNNYQYKQDTIEKVDKHWGFALDQWDYRNE</sequence>
<dbReference type="SUPFAM" id="SSF52540">
    <property type="entry name" value="P-loop containing nucleoside triphosphate hydrolases"/>
    <property type="match status" value="1"/>
</dbReference>
<dbReference type="AlphaFoldDB" id="A0A315Z5L4"/>
<comment type="caution">
    <text evidence="1">The sequence shown here is derived from an EMBL/GenBank/DDBJ whole genome shotgun (WGS) entry which is preliminary data.</text>
</comment>
<accession>A0A315Z5L4</accession>
<dbReference type="InterPro" id="IPR027417">
    <property type="entry name" value="P-loop_NTPase"/>
</dbReference>
<protein>
    <submittedName>
        <fullName evidence="1">Sulfotransferase family protein</fullName>
    </submittedName>
</protein>
<gene>
    <name evidence="1" type="ORF">BC781_107157</name>
</gene>
<proteinExistence type="predicted"/>
<dbReference type="PANTHER" id="PTHR36451:SF1">
    <property type="entry name" value="OMEGA-HYDROXY-BETA-DIHYDROMENAQUINONE-9 SULFOTRANSFERASE STF3"/>
    <property type="match status" value="1"/>
</dbReference>
<dbReference type="EMBL" id="QGDO01000007">
    <property type="protein sequence ID" value="PWJ38567.1"/>
    <property type="molecule type" value="Genomic_DNA"/>
</dbReference>
<dbReference type="PANTHER" id="PTHR36451">
    <property type="entry name" value="PAPS-DEPENDENT SULFOTRANSFERASE STF3"/>
    <property type="match status" value="1"/>
</dbReference>
<keyword evidence="2" id="KW-1185">Reference proteome</keyword>
<dbReference type="RefSeq" id="WP_109621753.1">
    <property type="nucleotide sequence ID" value="NZ_QGDO01000007.1"/>
</dbReference>
<dbReference type="Gene3D" id="3.40.50.300">
    <property type="entry name" value="P-loop containing nucleotide triphosphate hydrolases"/>
    <property type="match status" value="1"/>
</dbReference>
<evidence type="ECO:0000313" key="1">
    <source>
        <dbReference type="EMBL" id="PWJ38567.1"/>
    </source>
</evidence>
<dbReference type="InterPro" id="IPR052736">
    <property type="entry name" value="Stf3_sulfotransferase"/>
</dbReference>
<organism evidence="1 2">
    <name type="scientific">Sediminitomix flava</name>
    <dbReference type="NCBI Taxonomy" id="379075"/>
    <lineage>
        <taxon>Bacteria</taxon>
        <taxon>Pseudomonadati</taxon>
        <taxon>Bacteroidota</taxon>
        <taxon>Cytophagia</taxon>
        <taxon>Cytophagales</taxon>
        <taxon>Flammeovirgaceae</taxon>
        <taxon>Sediminitomix</taxon>
    </lineage>
</organism>
<dbReference type="GO" id="GO:0016740">
    <property type="term" value="F:transferase activity"/>
    <property type="evidence" value="ECO:0007669"/>
    <property type="project" value="UniProtKB-KW"/>
</dbReference>
<reference evidence="1 2" key="1">
    <citation type="submission" date="2018-03" db="EMBL/GenBank/DDBJ databases">
        <title>Genomic Encyclopedia of Archaeal and Bacterial Type Strains, Phase II (KMG-II): from individual species to whole genera.</title>
        <authorList>
            <person name="Goeker M."/>
        </authorList>
    </citation>
    <scope>NUCLEOTIDE SEQUENCE [LARGE SCALE GENOMIC DNA]</scope>
    <source>
        <strain evidence="1 2">DSM 28229</strain>
    </source>
</reference>